<organism evidence="1 2">
    <name type="scientific">Rotaria magnacalcarata</name>
    <dbReference type="NCBI Taxonomy" id="392030"/>
    <lineage>
        <taxon>Eukaryota</taxon>
        <taxon>Metazoa</taxon>
        <taxon>Spiralia</taxon>
        <taxon>Gnathifera</taxon>
        <taxon>Rotifera</taxon>
        <taxon>Eurotatoria</taxon>
        <taxon>Bdelloidea</taxon>
        <taxon>Philodinida</taxon>
        <taxon>Philodinidae</taxon>
        <taxon>Rotaria</taxon>
    </lineage>
</organism>
<gene>
    <name evidence="1" type="ORF">BYL167_LOCUS47162</name>
</gene>
<name>A0A8S3B0N9_9BILA</name>
<protein>
    <submittedName>
        <fullName evidence="1">Uncharacterized protein</fullName>
    </submittedName>
</protein>
<dbReference type="Proteomes" id="UP000681967">
    <property type="component" value="Unassembled WGS sequence"/>
</dbReference>
<dbReference type="AlphaFoldDB" id="A0A8S3B0N9"/>
<feature type="non-terminal residue" evidence="1">
    <location>
        <position position="1"/>
    </location>
</feature>
<comment type="caution">
    <text evidence="1">The sequence shown here is derived from an EMBL/GenBank/DDBJ whole genome shotgun (WGS) entry which is preliminary data.</text>
</comment>
<sequence>KDGPFDEIITHLKGFSKAKTEGSRLLKNIVDELEKIVQYARWFGVTMPV</sequence>
<dbReference type="EMBL" id="CAJOBH010135054">
    <property type="protein sequence ID" value="CAF4777382.1"/>
    <property type="molecule type" value="Genomic_DNA"/>
</dbReference>
<evidence type="ECO:0000313" key="2">
    <source>
        <dbReference type="Proteomes" id="UP000681967"/>
    </source>
</evidence>
<reference evidence="1" key="1">
    <citation type="submission" date="2021-02" db="EMBL/GenBank/DDBJ databases">
        <authorList>
            <person name="Nowell W R."/>
        </authorList>
    </citation>
    <scope>NUCLEOTIDE SEQUENCE</scope>
</reference>
<evidence type="ECO:0000313" key="1">
    <source>
        <dbReference type="EMBL" id="CAF4777382.1"/>
    </source>
</evidence>
<proteinExistence type="predicted"/>
<accession>A0A8S3B0N9</accession>